<dbReference type="AlphaFoldDB" id="A0A9N8WN40"/>
<name>A0A9N8WN40_9GLOM</name>
<gene>
    <name evidence="1" type="ORF">FCALED_LOCUS3397</name>
</gene>
<dbReference type="EMBL" id="CAJVPQ010000592">
    <property type="protein sequence ID" value="CAG8494750.1"/>
    <property type="molecule type" value="Genomic_DNA"/>
</dbReference>
<dbReference type="InterPro" id="IPR014752">
    <property type="entry name" value="Arrestin-like_C"/>
</dbReference>
<dbReference type="Gene3D" id="2.60.40.640">
    <property type="match status" value="1"/>
</dbReference>
<evidence type="ECO:0000313" key="1">
    <source>
        <dbReference type="EMBL" id="CAG8494750.1"/>
    </source>
</evidence>
<dbReference type="Proteomes" id="UP000789570">
    <property type="component" value="Unassembled WGS sequence"/>
</dbReference>
<accession>A0A9N8WN40</accession>
<keyword evidence="2" id="KW-1185">Reference proteome</keyword>
<sequence length="327" mass="38398">MEEYDHLLLNQTTIDDDKLYFTYQQQGYLGIQASTLNGTLHIRYPTNLPLIAKKIDIIFSGRSYVQWNEGTIINYAEKKHFEYSCRVYDGDDELGLSYLDLPFEFKIPENAHSSILPVTSKLTNHLGKAKIYYSIKAVITKERRSELFLKFKKTNKEVEIKCPITRFIRQREIEKQESITLTKKVNSGDYSITFNKETFNQYDIIKLSLNIKNISRKVIRNVNKAKIQINFNEYCKLKVGYKSHLVEKRLLHRVMNENLDQTYKGFGFDIELFKEFNVYLSESKVCCSVKTDLINVWHVVEIIVFLNGKKRVKFEKIINIVNAIDEI</sequence>
<dbReference type="OrthoDB" id="2333384at2759"/>
<reference evidence="1" key="1">
    <citation type="submission" date="2021-06" db="EMBL/GenBank/DDBJ databases">
        <authorList>
            <person name="Kallberg Y."/>
            <person name="Tangrot J."/>
            <person name="Rosling A."/>
        </authorList>
    </citation>
    <scope>NUCLEOTIDE SEQUENCE</scope>
    <source>
        <strain evidence="1">UK204</strain>
    </source>
</reference>
<organism evidence="1 2">
    <name type="scientific">Funneliformis caledonium</name>
    <dbReference type="NCBI Taxonomy" id="1117310"/>
    <lineage>
        <taxon>Eukaryota</taxon>
        <taxon>Fungi</taxon>
        <taxon>Fungi incertae sedis</taxon>
        <taxon>Mucoromycota</taxon>
        <taxon>Glomeromycotina</taxon>
        <taxon>Glomeromycetes</taxon>
        <taxon>Glomerales</taxon>
        <taxon>Glomeraceae</taxon>
        <taxon>Funneliformis</taxon>
    </lineage>
</organism>
<comment type="caution">
    <text evidence="1">The sequence shown here is derived from an EMBL/GenBank/DDBJ whole genome shotgun (WGS) entry which is preliminary data.</text>
</comment>
<protein>
    <submittedName>
        <fullName evidence="1">15659_t:CDS:1</fullName>
    </submittedName>
</protein>
<proteinExistence type="predicted"/>
<evidence type="ECO:0000313" key="2">
    <source>
        <dbReference type="Proteomes" id="UP000789570"/>
    </source>
</evidence>